<sequence>MSELKRLWEPVEKLREDFQAFVKLEEKRWEEVFKRFEAIEKTLAEHSMRLDRIEKMVYRIWLCLVL</sequence>
<reference evidence="1" key="1">
    <citation type="journal article" date="2020" name="mSystems">
        <title>Genome- and Community-Level Interaction Insights into Carbon Utilization and Element Cycling Functions of Hydrothermarchaeota in Hydrothermal Sediment.</title>
        <authorList>
            <person name="Zhou Z."/>
            <person name="Liu Y."/>
            <person name="Xu W."/>
            <person name="Pan J."/>
            <person name="Luo Z.H."/>
            <person name="Li M."/>
        </authorList>
    </citation>
    <scope>NUCLEOTIDE SEQUENCE [LARGE SCALE GENOMIC DNA]</scope>
    <source>
        <strain evidence="1">SpSt-125</strain>
    </source>
</reference>
<accession>A0A7J2U224</accession>
<evidence type="ECO:0008006" key="2">
    <source>
        <dbReference type="Google" id="ProtNLM"/>
    </source>
</evidence>
<protein>
    <recommendedName>
        <fullName evidence="2">DUF3782 domain-containing protein</fullName>
    </recommendedName>
</protein>
<proteinExistence type="predicted"/>
<name>A0A7J2U224_9CREN</name>
<dbReference type="EMBL" id="DSEU01000015">
    <property type="protein sequence ID" value="HEM66455.1"/>
    <property type="molecule type" value="Genomic_DNA"/>
</dbReference>
<comment type="caution">
    <text evidence="1">The sequence shown here is derived from an EMBL/GenBank/DDBJ whole genome shotgun (WGS) entry which is preliminary data.</text>
</comment>
<gene>
    <name evidence="1" type="ORF">ENO26_02630</name>
</gene>
<dbReference type="AlphaFoldDB" id="A0A7J2U224"/>
<organism evidence="1">
    <name type="scientific">Ignisphaera aggregans</name>
    <dbReference type="NCBI Taxonomy" id="334771"/>
    <lineage>
        <taxon>Archaea</taxon>
        <taxon>Thermoproteota</taxon>
        <taxon>Thermoprotei</taxon>
        <taxon>Desulfurococcales</taxon>
        <taxon>Desulfurococcaceae</taxon>
        <taxon>Ignisphaera</taxon>
    </lineage>
</organism>
<evidence type="ECO:0000313" key="1">
    <source>
        <dbReference type="EMBL" id="HEM66455.1"/>
    </source>
</evidence>